<dbReference type="EMBL" id="FQUS01000015">
    <property type="protein sequence ID" value="SHF93455.1"/>
    <property type="molecule type" value="Genomic_DNA"/>
</dbReference>
<dbReference type="Gene3D" id="1.10.8.60">
    <property type="match status" value="1"/>
</dbReference>
<protein>
    <submittedName>
        <fullName evidence="10">Two component, sigma54 specific, transcriptional regulator, Fis family</fullName>
    </submittedName>
</protein>
<evidence type="ECO:0000313" key="10">
    <source>
        <dbReference type="EMBL" id="SHF93455.1"/>
    </source>
</evidence>
<evidence type="ECO:0000259" key="9">
    <source>
        <dbReference type="PROSITE" id="PS50110"/>
    </source>
</evidence>
<dbReference type="GO" id="GO:0043565">
    <property type="term" value="F:sequence-specific DNA binding"/>
    <property type="evidence" value="ECO:0007669"/>
    <property type="project" value="InterPro"/>
</dbReference>
<evidence type="ECO:0000256" key="1">
    <source>
        <dbReference type="ARBA" id="ARBA00022741"/>
    </source>
</evidence>
<accession>A0A1M5FPM1</accession>
<dbReference type="Gene3D" id="3.40.50.300">
    <property type="entry name" value="P-loop containing nucleotide triphosphate hydrolases"/>
    <property type="match status" value="1"/>
</dbReference>
<keyword evidence="5" id="KW-0010">Activator</keyword>
<keyword evidence="7" id="KW-0597">Phosphoprotein</keyword>
<organism evidence="10 11">
    <name type="scientific">Fodinibius roseus</name>
    <dbReference type="NCBI Taxonomy" id="1194090"/>
    <lineage>
        <taxon>Bacteria</taxon>
        <taxon>Pseudomonadati</taxon>
        <taxon>Balneolota</taxon>
        <taxon>Balneolia</taxon>
        <taxon>Balneolales</taxon>
        <taxon>Balneolaceae</taxon>
        <taxon>Fodinibius</taxon>
    </lineage>
</organism>
<dbReference type="Pfam" id="PF25601">
    <property type="entry name" value="AAA_lid_14"/>
    <property type="match status" value="1"/>
</dbReference>
<proteinExistence type="predicted"/>
<dbReference type="SMART" id="SM00448">
    <property type="entry name" value="REC"/>
    <property type="match status" value="1"/>
</dbReference>
<dbReference type="PROSITE" id="PS50045">
    <property type="entry name" value="SIGMA54_INTERACT_4"/>
    <property type="match status" value="1"/>
</dbReference>
<dbReference type="PROSITE" id="PS00676">
    <property type="entry name" value="SIGMA54_INTERACT_2"/>
    <property type="match status" value="1"/>
</dbReference>
<dbReference type="InterPro" id="IPR011006">
    <property type="entry name" value="CheY-like_superfamily"/>
</dbReference>
<dbReference type="PRINTS" id="PR01590">
    <property type="entry name" value="HTHFIS"/>
</dbReference>
<evidence type="ECO:0000256" key="3">
    <source>
        <dbReference type="ARBA" id="ARBA00023015"/>
    </source>
</evidence>
<dbReference type="PANTHER" id="PTHR32071:SF81">
    <property type="entry name" value="PROPIONATE CATABOLISM OPERON REGULATORY PROTEIN"/>
    <property type="match status" value="1"/>
</dbReference>
<dbReference type="PROSITE" id="PS00675">
    <property type="entry name" value="SIGMA54_INTERACT_1"/>
    <property type="match status" value="1"/>
</dbReference>
<feature type="domain" description="Sigma-54 factor interaction" evidence="8">
    <location>
        <begin position="143"/>
        <end position="372"/>
    </location>
</feature>
<evidence type="ECO:0000256" key="7">
    <source>
        <dbReference type="PROSITE-ProRule" id="PRU00169"/>
    </source>
</evidence>
<dbReference type="Pfam" id="PF02954">
    <property type="entry name" value="HTH_8"/>
    <property type="match status" value="1"/>
</dbReference>
<dbReference type="Pfam" id="PF00072">
    <property type="entry name" value="Response_reg"/>
    <property type="match status" value="1"/>
</dbReference>
<dbReference type="SUPFAM" id="SSF52540">
    <property type="entry name" value="P-loop containing nucleoside triphosphate hydrolases"/>
    <property type="match status" value="1"/>
</dbReference>
<dbReference type="FunFam" id="1.10.8.60:FF:000014">
    <property type="entry name" value="DNA-binding transcriptional regulator NtrC"/>
    <property type="match status" value="1"/>
</dbReference>
<dbReference type="InterPro" id="IPR002078">
    <property type="entry name" value="Sigma_54_int"/>
</dbReference>
<dbReference type="Gene3D" id="1.10.10.60">
    <property type="entry name" value="Homeodomain-like"/>
    <property type="match status" value="1"/>
</dbReference>
<dbReference type="InterPro" id="IPR009057">
    <property type="entry name" value="Homeodomain-like_sf"/>
</dbReference>
<dbReference type="InterPro" id="IPR058031">
    <property type="entry name" value="AAA_lid_NorR"/>
</dbReference>
<dbReference type="Proteomes" id="UP000184041">
    <property type="component" value="Unassembled WGS sequence"/>
</dbReference>
<reference evidence="10 11" key="1">
    <citation type="submission" date="2016-11" db="EMBL/GenBank/DDBJ databases">
        <authorList>
            <person name="Jaros S."/>
            <person name="Januszkiewicz K."/>
            <person name="Wedrychowicz H."/>
        </authorList>
    </citation>
    <scope>NUCLEOTIDE SEQUENCE [LARGE SCALE GENOMIC DNA]</scope>
    <source>
        <strain evidence="10 11">DSM 21986</strain>
    </source>
</reference>
<keyword evidence="3" id="KW-0805">Transcription regulation</keyword>
<dbReference type="GO" id="GO:0005524">
    <property type="term" value="F:ATP binding"/>
    <property type="evidence" value="ECO:0007669"/>
    <property type="project" value="UniProtKB-KW"/>
</dbReference>
<keyword evidence="2" id="KW-0067">ATP-binding</keyword>
<dbReference type="STRING" id="1194090.SAMN05443144_115100"/>
<keyword evidence="11" id="KW-1185">Reference proteome</keyword>
<dbReference type="InterPro" id="IPR003593">
    <property type="entry name" value="AAA+_ATPase"/>
</dbReference>
<dbReference type="OrthoDB" id="9810703at2"/>
<name>A0A1M5FPM1_9BACT</name>
<dbReference type="SMART" id="SM00382">
    <property type="entry name" value="AAA"/>
    <property type="match status" value="1"/>
</dbReference>
<evidence type="ECO:0000256" key="4">
    <source>
        <dbReference type="ARBA" id="ARBA00023125"/>
    </source>
</evidence>
<dbReference type="GO" id="GO:0006355">
    <property type="term" value="P:regulation of DNA-templated transcription"/>
    <property type="evidence" value="ECO:0007669"/>
    <property type="project" value="InterPro"/>
</dbReference>
<dbReference type="Gene3D" id="3.40.50.2300">
    <property type="match status" value="1"/>
</dbReference>
<dbReference type="InterPro" id="IPR027417">
    <property type="entry name" value="P-loop_NTPase"/>
</dbReference>
<dbReference type="InterPro" id="IPR025943">
    <property type="entry name" value="Sigma_54_int_dom_ATP-bd_2"/>
</dbReference>
<evidence type="ECO:0000313" key="11">
    <source>
        <dbReference type="Proteomes" id="UP000184041"/>
    </source>
</evidence>
<feature type="modified residue" description="4-aspartylphosphate" evidence="7">
    <location>
        <position position="53"/>
    </location>
</feature>
<sequence>MKGSILIADDEAGIRESLTIVLQDEGYDCTTVSDGKEAIEAINKRSYDIIISDLKMPNVNGIGVLEHALQHSSDTLTIIITAHGTIETAIQALRKGAADYILKPLDFDEVLIRIENLLEHKKIIQENKHLREQIDQEYNFNHIIGESEAMKKIYKMVERVSGASSNVLITGESGTGKELVARAIHFNGKRAERPFLAINCGAIPEDLIESELFGHKKGAFTGASSDKDGVFVAAHGGTVFLDEVAEIPLNLQVNLLRVLQEREVKPVGANQNISFDTRIISATNKDLEAEVEKGAFRDDLYYRLNVVELELPSLQQRREDIPLLAHHFLQKYNKELTRNIKGISSEAMSAMMSYEWKGQVRELENVIERAVLLSDNDYLLLEDLPSAIRDVDVAESDFVSMSTGKLDQAVQVFEKHHIQSMLKRTDGNKSEAARLLGIDPSTLYRKMERLGLSE</sequence>
<evidence type="ECO:0000256" key="2">
    <source>
        <dbReference type="ARBA" id="ARBA00022840"/>
    </source>
</evidence>
<dbReference type="GO" id="GO:0000160">
    <property type="term" value="P:phosphorelay signal transduction system"/>
    <property type="evidence" value="ECO:0007669"/>
    <property type="project" value="InterPro"/>
</dbReference>
<dbReference type="SUPFAM" id="SSF46689">
    <property type="entry name" value="Homeodomain-like"/>
    <property type="match status" value="1"/>
</dbReference>
<dbReference type="PANTHER" id="PTHR32071">
    <property type="entry name" value="TRANSCRIPTIONAL REGULATORY PROTEIN"/>
    <property type="match status" value="1"/>
</dbReference>
<keyword evidence="4" id="KW-0238">DNA-binding</keyword>
<dbReference type="InterPro" id="IPR025662">
    <property type="entry name" value="Sigma_54_int_dom_ATP-bd_1"/>
</dbReference>
<evidence type="ECO:0000259" key="8">
    <source>
        <dbReference type="PROSITE" id="PS50045"/>
    </source>
</evidence>
<keyword evidence="1" id="KW-0547">Nucleotide-binding</keyword>
<dbReference type="FunFam" id="3.40.50.300:FF:000006">
    <property type="entry name" value="DNA-binding transcriptional regulator NtrC"/>
    <property type="match status" value="1"/>
</dbReference>
<keyword evidence="6" id="KW-0804">Transcription</keyword>
<feature type="domain" description="Response regulatory" evidence="9">
    <location>
        <begin position="4"/>
        <end position="118"/>
    </location>
</feature>
<dbReference type="PROSITE" id="PS50110">
    <property type="entry name" value="RESPONSE_REGULATORY"/>
    <property type="match status" value="1"/>
</dbReference>
<evidence type="ECO:0000256" key="5">
    <source>
        <dbReference type="ARBA" id="ARBA00023159"/>
    </source>
</evidence>
<gene>
    <name evidence="10" type="ORF">SAMN05443144_115100</name>
</gene>
<dbReference type="CDD" id="cd00009">
    <property type="entry name" value="AAA"/>
    <property type="match status" value="1"/>
</dbReference>
<dbReference type="InterPro" id="IPR001789">
    <property type="entry name" value="Sig_transdc_resp-reg_receiver"/>
</dbReference>
<evidence type="ECO:0000256" key="6">
    <source>
        <dbReference type="ARBA" id="ARBA00023163"/>
    </source>
</evidence>
<dbReference type="Pfam" id="PF00158">
    <property type="entry name" value="Sigma54_activat"/>
    <property type="match status" value="1"/>
</dbReference>
<dbReference type="InterPro" id="IPR002197">
    <property type="entry name" value="HTH_Fis"/>
</dbReference>
<dbReference type="SUPFAM" id="SSF52172">
    <property type="entry name" value="CheY-like"/>
    <property type="match status" value="1"/>
</dbReference>
<dbReference type="AlphaFoldDB" id="A0A1M5FPM1"/>